<dbReference type="Proteomes" id="UP001519924">
    <property type="component" value="Unassembled WGS sequence"/>
</dbReference>
<proteinExistence type="predicted"/>
<evidence type="ECO:0000313" key="1">
    <source>
        <dbReference type="EMBL" id="MBW8269547.1"/>
    </source>
</evidence>
<comment type="caution">
    <text evidence="1">The sequence shown here is derived from an EMBL/GenBank/DDBJ whole genome shotgun (WGS) entry which is preliminary data.</text>
</comment>
<keyword evidence="2" id="KW-1185">Reference proteome</keyword>
<accession>A0ABS7F1P4</accession>
<organism evidence="1 2">
    <name type="scientific">Caldovatus aquaticus</name>
    <dbReference type="NCBI Taxonomy" id="2865671"/>
    <lineage>
        <taxon>Bacteria</taxon>
        <taxon>Pseudomonadati</taxon>
        <taxon>Pseudomonadota</taxon>
        <taxon>Alphaproteobacteria</taxon>
        <taxon>Acetobacterales</taxon>
        <taxon>Roseomonadaceae</taxon>
        <taxon>Caldovatus</taxon>
    </lineage>
</organism>
<reference evidence="1 2" key="1">
    <citation type="submission" date="2021-08" db="EMBL/GenBank/DDBJ databases">
        <title>Caldovatus sediminis gen. nov., sp. nov., a moderately thermophilic bacterium isolated from a hot spring.</title>
        <authorList>
            <person name="Hu C.-J."/>
            <person name="Li W.-J."/>
            <person name="Xian W.-D."/>
        </authorList>
    </citation>
    <scope>NUCLEOTIDE SEQUENCE [LARGE SCALE GENOMIC DNA]</scope>
    <source>
        <strain evidence="1 2">SYSU G05006</strain>
    </source>
</reference>
<protein>
    <submittedName>
        <fullName evidence="1">Uncharacterized protein</fullName>
    </submittedName>
</protein>
<name>A0ABS7F1P4_9PROT</name>
<gene>
    <name evidence="1" type="ORF">K1J50_08615</name>
</gene>
<dbReference type="EMBL" id="JAHZUY010000017">
    <property type="protein sequence ID" value="MBW8269547.1"/>
    <property type="molecule type" value="Genomic_DNA"/>
</dbReference>
<dbReference type="RefSeq" id="WP_220117304.1">
    <property type="nucleotide sequence ID" value="NZ_JAHZUY010000017.1"/>
</dbReference>
<sequence length="69" mass="6648">MRAFDDARRAAAPAAAIAAHAPGAPPFGTLRAWRRAVAAGPGVGPAKAGHHGTAPLALLAACAGRAVSG</sequence>
<evidence type="ECO:0000313" key="2">
    <source>
        <dbReference type="Proteomes" id="UP001519924"/>
    </source>
</evidence>